<keyword evidence="2" id="KW-0812">Transmembrane</keyword>
<evidence type="ECO:0000256" key="1">
    <source>
        <dbReference type="SAM" id="MobiDB-lite"/>
    </source>
</evidence>
<dbReference type="AlphaFoldDB" id="A0A3B0V5I9"/>
<evidence type="ECO:0000256" key="2">
    <source>
        <dbReference type="SAM" id="Phobius"/>
    </source>
</evidence>
<feature type="transmembrane region" description="Helical" evidence="2">
    <location>
        <begin position="28"/>
        <end position="51"/>
    </location>
</feature>
<feature type="region of interest" description="Disordered" evidence="1">
    <location>
        <begin position="120"/>
        <end position="146"/>
    </location>
</feature>
<organism evidence="3">
    <name type="scientific">hydrothermal vent metagenome</name>
    <dbReference type="NCBI Taxonomy" id="652676"/>
    <lineage>
        <taxon>unclassified sequences</taxon>
        <taxon>metagenomes</taxon>
        <taxon>ecological metagenomes</taxon>
    </lineage>
</organism>
<proteinExistence type="predicted"/>
<reference evidence="3" key="1">
    <citation type="submission" date="2018-06" db="EMBL/GenBank/DDBJ databases">
        <authorList>
            <person name="Zhirakovskaya E."/>
        </authorList>
    </citation>
    <scope>NUCLEOTIDE SEQUENCE</scope>
</reference>
<gene>
    <name evidence="3" type="ORF">MNBD_CHLOROFLEXI01-1864</name>
</gene>
<evidence type="ECO:0000313" key="3">
    <source>
        <dbReference type="EMBL" id="VAW35633.1"/>
    </source>
</evidence>
<sequence>MRASPMIPPPIPTESAEMSTAQHTRRNMYALLLLALLINFACIFLAMWLGLNLRPLRNLETSMLAQSSADYGDNSDFEFAPLDPTIAAESELDSANLRLTTTAVSETPIKIIPLPPTATASLTASPTPSPTPSATASQTAVSTQTA</sequence>
<name>A0A3B0V5I9_9ZZZZ</name>
<protein>
    <submittedName>
        <fullName evidence="3">Uncharacterized protein</fullName>
    </submittedName>
</protein>
<keyword evidence="2" id="KW-0472">Membrane</keyword>
<keyword evidence="2" id="KW-1133">Transmembrane helix</keyword>
<accession>A0A3B0V5I9</accession>
<dbReference type="EMBL" id="UOEU01000597">
    <property type="protein sequence ID" value="VAW35633.1"/>
    <property type="molecule type" value="Genomic_DNA"/>
</dbReference>
<feature type="non-terminal residue" evidence="3">
    <location>
        <position position="146"/>
    </location>
</feature>